<accession>A0A645EMU2</accession>
<protein>
    <submittedName>
        <fullName evidence="2">Uncharacterized protein</fullName>
    </submittedName>
</protein>
<proteinExistence type="predicted"/>
<evidence type="ECO:0000256" key="1">
    <source>
        <dbReference type="SAM" id="MobiDB-lite"/>
    </source>
</evidence>
<feature type="region of interest" description="Disordered" evidence="1">
    <location>
        <begin position="51"/>
        <end position="74"/>
    </location>
</feature>
<organism evidence="2">
    <name type="scientific">bioreactor metagenome</name>
    <dbReference type="NCBI Taxonomy" id="1076179"/>
    <lineage>
        <taxon>unclassified sequences</taxon>
        <taxon>metagenomes</taxon>
        <taxon>ecological metagenomes</taxon>
    </lineage>
</organism>
<reference evidence="2" key="1">
    <citation type="submission" date="2019-08" db="EMBL/GenBank/DDBJ databases">
        <authorList>
            <person name="Kucharzyk K."/>
            <person name="Murdoch R.W."/>
            <person name="Higgins S."/>
            <person name="Loffler F."/>
        </authorList>
    </citation>
    <scope>NUCLEOTIDE SEQUENCE</scope>
</reference>
<comment type="caution">
    <text evidence="2">The sequence shown here is derived from an EMBL/GenBank/DDBJ whole genome shotgun (WGS) entry which is preliminary data.</text>
</comment>
<name>A0A645EMU2_9ZZZZ</name>
<sequence length="88" mass="10006">MRRRTGREVYVAAHRPVTAGLLEEFRVAVHVGGNELRRRYLRLGGPEKVVEPRRSVPQMDVDDAGFAGEHAPYARGGREPHEFLKCRL</sequence>
<dbReference type="EMBL" id="VSSQ01047833">
    <property type="protein sequence ID" value="MPN01853.1"/>
    <property type="molecule type" value="Genomic_DNA"/>
</dbReference>
<dbReference type="AlphaFoldDB" id="A0A645EMU2"/>
<gene>
    <name evidence="2" type="ORF">SDC9_149065</name>
</gene>
<evidence type="ECO:0000313" key="2">
    <source>
        <dbReference type="EMBL" id="MPN01853.1"/>
    </source>
</evidence>